<dbReference type="CDD" id="cd00093">
    <property type="entry name" value="HTH_XRE"/>
    <property type="match status" value="1"/>
</dbReference>
<dbReference type="EMBL" id="WJIE01000002">
    <property type="protein sequence ID" value="MRG92265.1"/>
    <property type="molecule type" value="Genomic_DNA"/>
</dbReference>
<feature type="region of interest" description="Disordered" evidence="1">
    <location>
        <begin position="1"/>
        <end position="37"/>
    </location>
</feature>
<dbReference type="InterPro" id="IPR001387">
    <property type="entry name" value="Cro/C1-type_HTH"/>
</dbReference>
<sequence length="152" mass="16305">MKRTSSQTQAQGSKTRGTAARERVDITSGPPEPYAGKLGARMRDLRLERGLSLASLREAGGLTPSQMSSAERGRVRVTMGTVVAVARALDVPPFVLMAFPDEDPLSAVLEEIRQAYGGDMRRVSAVIEERASARLAKKRAGRGGATKRSGHE</sequence>
<name>A0A6N7PPY6_9BACT</name>
<dbReference type="SUPFAM" id="SSF47413">
    <property type="entry name" value="lambda repressor-like DNA-binding domains"/>
    <property type="match status" value="1"/>
</dbReference>
<dbReference type="Gene3D" id="1.10.260.40">
    <property type="entry name" value="lambda repressor-like DNA-binding domains"/>
    <property type="match status" value="1"/>
</dbReference>
<protein>
    <submittedName>
        <fullName evidence="3">Helix-turn-helix domain-containing protein</fullName>
    </submittedName>
</protein>
<accession>A0A6N7PPY6</accession>
<evidence type="ECO:0000313" key="3">
    <source>
        <dbReference type="EMBL" id="MRG92265.1"/>
    </source>
</evidence>
<evidence type="ECO:0000313" key="4">
    <source>
        <dbReference type="Proteomes" id="UP000440224"/>
    </source>
</evidence>
<gene>
    <name evidence="3" type="ORF">GF068_10035</name>
</gene>
<dbReference type="OrthoDB" id="3034420at2"/>
<evidence type="ECO:0000256" key="1">
    <source>
        <dbReference type="SAM" id="MobiDB-lite"/>
    </source>
</evidence>
<feature type="compositionally biased region" description="Polar residues" evidence="1">
    <location>
        <begin position="1"/>
        <end position="16"/>
    </location>
</feature>
<dbReference type="Proteomes" id="UP000440224">
    <property type="component" value="Unassembled WGS sequence"/>
</dbReference>
<comment type="caution">
    <text evidence="3">The sequence shown here is derived from an EMBL/GenBank/DDBJ whole genome shotgun (WGS) entry which is preliminary data.</text>
</comment>
<dbReference type="GO" id="GO:0003677">
    <property type="term" value="F:DNA binding"/>
    <property type="evidence" value="ECO:0007669"/>
    <property type="project" value="InterPro"/>
</dbReference>
<dbReference type="AlphaFoldDB" id="A0A6N7PPY6"/>
<dbReference type="PROSITE" id="PS50943">
    <property type="entry name" value="HTH_CROC1"/>
    <property type="match status" value="1"/>
</dbReference>
<dbReference type="RefSeq" id="WP_153819087.1">
    <property type="nucleotide sequence ID" value="NZ_WJIE01000002.1"/>
</dbReference>
<proteinExistence type="predicted"/>
<dbReference type="SMART" id="SM00530">
    <property type="entry name" value="HTH_XRE"/>
    <property type="match status" value="1"/>
</dbReference>
<dbReference type="Pfam" id="PF13560">
    <property type="entry name" value="HTH_31"/>
    <property type="match status" value="1"/>
</dbReference>
<keyword evidence="4" id="KW-1185">Reference proteome</keyword>
<dbReference type="InterPro" id="IPR010982">
    <property type="entry name" value="Lambda_DNA-bd_dom_sf"/>
</dbReference>
<organism evidence="3 4">
    <name type="scientific">Polyangium spumosum</name>
    <dbReference type="NCBI Taxonomy" id="889282"/>
    <lineage>
        <taxon>Bacteria</taxon>
        <taxon>Pseudomonadati</taxon>
        <taxon>Myxococcota</taxon>
        <taxon>Polyangia</taxon>
        <taxon>Polyangiales</taxon>
        <taxon>Polyangiaceae</taxon>
        <taxon>Polyangium</taxon>
    </lineage>
</organism>
<feature type="domain" description="HTH cro/C1-type" evidence="2">
    <location>
        <begin position="42"/>
        <end position="96"/>
    </location>
</feature>
<evidence type="ECO:0000259" key="2">
    <source>
        <dbReference type="PROSITE" id="PS50943"/>
    </source>
</evidence>
<reference evidence="3 4" key="1">
    <citation type="submission" date="2019-10" db="EMBL/GenBank/DDBJ databases">
        <title>A soil myxobacterium in the family Polyangiaceae.</title>
        <authorList>
            <person name="Li Y."/>
            <person name="Wang J."/>
        </authorList>
    </citation>
    <scope>NUCLEOTIDE SEQUENCE [LARGE SCALE GENOMIC DNA]</scope>
    <source>
        <strain evidence="3 4">DSM 14734</strain>
    </source>
</reference>